<proteinExistence type="predicted"/>
<gene>
    <name evidence="3" type="ORF">AOCH_007766</name>
</gene>
<feature type="domain" description="DUF4939" evidence="2">
    <location>
        <begin position="33"/>
        <end position="117"/>
    </location>
</feature>
<name>A0A0F8USR9_9EURO</name>
<dbReference type="Pfam" id="PF16297">
    <property type="entry name" value="DUF4939"/>
    <property type="match status" value="1"/>
</dbReference>
<comment type="caution">
    <text evidence="3">The sequence shown here is derived from an EMBL/GenBank/DDBJ whole genome shotgun (WGS) entry which is preliminary data.</text>
</comment>
<evidence type="ECO:0000313" key="3">
    <source>
        <dbReference type="EMBL" id="KKK13891.1"/>
    </source>
</evidence>
<sequence>MPSQSLSPSKRDADVTAPPTTTTALTASVPTAQTSEQLPNPDKFNGQQSDLRCFTSQICQKITMNLDYFLTLNSRMAYMTSHLEGTPYAQILPYIQDRICELSDYIKILEILEKAFGDLNLEANTRANLFCL</sequence>
<evidence type="ECO:0000256" key="1">
    <source>
        <dbReference type="SAM" id="MobiDB-lite"/>
    </source>
</evidence>
<dbReference type="InterPro" id="IPR032549">
    <property type="entry name" value="DUF4939"/>
</dbReference>
<dbReference type="Proteomes" id="UP000034947">
    <property type="component" value="Unassembled WGS sequence"/>
</dbReference>
<evidence type="ECO:0000313" key="4">
    <source>
        <dbReference type="Proteomes" id="UP000034947"/>
    </source>
</evidence>
<dbReference type="AlphaFoldDB" id="A0A0F8USR9"/>
<organism evidence="3 4">
    <name type="scientific">Aspergillus ochraceoroseus</name>
    <dbReference type="NCBI Taxonomy" id="138278"/>
    <lineage>
        <taxon>Eukaryota</taxon>
        <taxon>Fungi</taxon>
        <taxon>Dikarya</taxon>
        <taxon>Ascomycota</taxon>
        <taxon>Pezizomycotina</taxon>
        <taxon>Eurotiomycetes</taxon>
        <taxon>Eurotiomycetidae</taxon>
        <taxon>Eurotiales</taxon>
        <taxon>Aspergillaceae</taxon>
        <taxon>Aspergillus</taxon>
        <taxon>Aspergillus subgen. Nidulantes</taxon>
    </lineage>
</organism>
<keyword evidence="4" id="KW-1185">Reference proteome</keyword>
<reference evidence="3 4" key="1">
    <citation type="submission" date="2015-02" db="EMBL/GenBank/DDBJ databases">
        <title>Draft Genome Sequences of Two Closely-Related Aflatoxigenic Aspergillus Species Obtained from the Cote d'Ivoire.</title>
        <authorList>
            <person name="Moore G.G."/>
            <person name="Beltz S.B."/>
            <person name="Mack B.M."/>
        </authorList>
    </citation>
    <scope>NUCLEOTIDE SEQUENCE [LARGE SCALE GENOMIC DNA]</scope>
    <source>
        <strain evidence="3 4">SRRC1432</strain>
    </source>
</reference>
<dbReference type="EMBL" id="JYKN01003142">
    <property type="protein sequence ID" value="KKK13891.1"/>
    <property type="molecule type" value="Genomic_DNA"/>
</dbReference>
<evidence type="ECO:0000259" key="2">
    <source>
        <dbReference type="Pfam" id="PF16297"/>
    </source>
</evidence>
<protein>
    <recommendedName>
        <fullName evidence="2">DUF4939 domain-containing protein</fullName>
    </recommendedName>
</protein>
<feature type="compositionally biased region" description="Low complexity" evidence="1">
    <location>
        <begin position="15"/>
        <end position="32"/>
    </location>
</feature>
<accession>A0A0F8USR9</accession>
<feature type="region of interest" description="Disordered" evidence="1">
    <location>
        <begin position="1"/>
        <end position="48"/>
    </location>
</feature>